<sequence>MAILTALFRIWIPIISPHFSRRIRLKSVSSLLAEKKQPTKRGTASTRQLGKPTRNSILPVRFMIRIGKISWGIMTTKPTIIVKTITSCCGTRISMNTGIWRRHSIIPKEKATTKTTNRMRSFQNTICPIRAE</sequence>
<accession>A0A645GWN3</accession>
<gene>
    <name evidence="1" type="ORF">SDC9_175502</name>
</gene>
<reference evidence="1" key="1">
    <citation type="submission" date="2019-08" db="EMBL/GenBank/DDBJ databases">
        <authorList>
            <person name="Kucharzyk K."/>
            <person name="Murdoch R.W."/>
            <person name="Higgins S."/>
            <person name="Loffler F."/>
        </authorList>
    </citation>
    <scope>NUCLEOTIDE SEQUENCE</scope>
</reference>
<organism evidence="1">
    <name type="scientific">bioreactor metagenome</name>
    <dbReference type="NCBI Taxonomy" id="1076179"/>
    <lineage>
        <taxon>unclassified sequences</taxon>
        <taxon>metagenomes</taxon>
        <taxon>ecological metagenomes</taxon>
    </lineage>
</organism>
<dbReference type="EMBL" id="VSSQ01078195">
    <property type="protein sequence ID" value="MPN28063.1"/>
    <property type="molecule type" value="Genomic_DNA"/>
</dbReference>
<protein>
    <submittedName>
        <fullName evidence="1">Uncharacterized protein</fullName>
    </submittedName>
</protein>
<name>A0A645GWN3_9ZZZZ</name>
<proteinExistence type="predicted"/>
<evidence type="ECO:0000313" key="1">
    <source>
        <dbReference type="EMBL" id="MPN28063.1"/>
    </source>
</evidence>
<comment type="caution">
    <text evidence="1">The sequence shown here is derived from an EMBL/GenBank/DDBJ whole genome shotgun (WGS) entry which is preliminary data.</text>
</comment>
<dbReference type="AlphaFoldDB" id="A0A645GWN3"/>